<feature type="binding site" evidence="2">
    <location>
        <position position="258"/>
    </location>
    <ligand>
        <name>substrate</name>
    </ligand>
</feature>
<sequence>MRKKVLFRVDAGGSVGAGHLMRCLALARYLTEASYEVVVACAALEAEYERLMREAGCGRLLLDDGLTLARDAQLCADYADLHQFDGVVVDHYGLDQAWESRLRGSGRILLVIDDLANRPHVCDALLDQNDCASTTSRYDELLPADSEFFLGPKFALLRCEFAVLRERCAPRGELKRLLVFFSASDEKNETAKALAGIAQCQRAWQVDVVTGASHPDVAGIARTCREQGWAHHHQVEYMAALMAEADLSLGSAGSASWERCAMGLPAILVQLADNQAEVMRCLLRHGAALSLGAAERVQASHYAQALDAFGPQKLAAMSQAAFELVDGKGVTRVAEWIMKRLWRR</sequence>
<feature type="active site" description="Proton acceptor" evidence="1">
    <location>
        <position position="19"/>
    </location>
</feature>
<dbReference type="Gene3D" id="3.40.50.2000">
    <property type="entry name" value="Glycogen Phosphorylase B"/>
    <property type="match status" value="1"/>
</dbReference>
<organism evidence="3 4">
    <name type="scientific">Chromobacterium haemolyticum</name>
    <dbReference type="NCBI Taxonomy" id="394935"/>
    <lineage>
        <taxon>Bacteria</taxon>
        <taxon>Pseudomonadati</taxon>
        <taxon>Pseudomonadota</taxon>
        <taxon>Betaproteobacteria</taxon>
        <taxon>Neisseriales</taxon>
        <taxon>Chromobacteriaceae</taxon>
        <taxon>Chromobacterium</taxon>
    </lineage>
</organism>
<dbReference type="NCBIfam" id="TIGR03590">
    <property type="entry name" value="PseG"/>
    <property type="match status" value="1"/>
</dbReference>
<comment type="caution">
    <text evidence="3">The sequence shown here is derived from an EMBL/GenBank/DDBJ whole genome shotgun (WGS) entry which is preliminary data.</text>
</comment>
<dbReference type="InterPro" id="IPR020023">
    <property type="entry name" value="PseG"/>
</dbReference>
<dbReference type="SUPFAM" id="SSF53756">
    <property type="entry name" value="UDP-Glycosyltransferase/glycogen phosphorylase"/>
    <property type="match status" value="1"/>
</dbReference>
<evidence type="ECO:0000256" key="2">
    <source>
        <dbReference type="PIRSR" id="PIRSR620023-2"/>
    </source>
</evidence>
<gene>
    <name evidence="3" type="ORF">B0T45_04885</name>
</gene>
<dbReference type="AlphaFoldDB" id="A0A1W0D773"/>
<keyword evidence="3" id="KW-0378">Hydrolase</keyword>
<evidence type="ECO:0000313" key="4">
    <source>
        <dbReference type="Proteomes" id="UP000192721"/>
    </source>
</evidence>
<dbReference type="EMBL" id="MUKV01000004">
    <property type="protein sequence ID" value="OQS42857.1"/>
    <property type="molecule type" value="Genomic_DNA"/>
</dbReference>
<feature type="binding site" evidence="2">
    <location>
        <position position="158"/>
    </location>
    <ligand>
        <name>substrate</name>
    </ligand>
</feature>
<proteinExistence type="predicted"/>
<evidence type="ECO:0000256" key="1">
    <source>
        <dbReference type="PIRSR" id="PIRSR620023-1"/>
    </source>
</evidence>
<dbReference type="GO" id="GO:0016787">
    <property type="term" value="F:hydrolase activity"/>
    <property type="evidence" value="ECO:0007669"/>
    <property type="project" value="UniProtKB-KW"/>
</dbReference>
<reference evidence="3 4" key="1">
    <citation type="submission" date="2017-02" db="EMBL/GenBank/DDBJ databases">
        <title>Chromobacterium haemolyticum H5244.</title>
        <authorList>
            <person name="Gulvik C.A."/>
        </authorList>
    </citation>
    <scope>NUCLEOTIDE SEQUENCE [LARGE SCALE GENOMIC DNA]</scope>
    <source>
        <strain evidence="3 4">H5244</strain>
    </source>
</reference>
<dbReference type="Gene3D" id="3.40.50.11190">
    <property type="match status" value="1"/>
</dbReference>
<evidence type="ECO:0000313" key="3">
    <source>
        <dbReference type="EMBL" id="OQS42857.1"/>
    </source>
</evidence>
<name>A0A1W0D773_9NEIS</name>
<accession>A0A1W0D773</accession>
<protein>
    <submittedName>
        <fullName evidence="3">UDP-2,4-diacetamido-2,4, 6-trideoxy-beta-L-altropyranose hydrolase</fullName>
    </submittedName>
</protein>
<dbReference type="Proteomes" id="UP000192721">
    <property type="component" value="Unassembled WGS sequence"/>
</dbReference>